<sequence length="350" mass="41128">MALYEAIDDNSNRIRKNLIYTWRQQSRIELYSEDFEMLKNNRSLLNIFMSSIRVNVEQMKLVRAPMEFLKICKNYSLPRVQILSYTLDDSRSRVEAQQILTKIFPDVRCVKPDKRICYCSLSKWAHFRTLIIREEFLWRDPNHYCNLRHCTLIEDLIAPDIYIMSHSFDGFMPLPKLRTITICVSHRYITTPLTALKGIDKYGGTEGNTDNICGLMLDGVWCTYSDLCGVVRSLRNLVRLDLDRWSCLNERRLWTIVAKSPSLEILDITRMNLGRHFFSMNRRLMNRTMRNRHAHLTVIYANIGQNEVLIRRHFTHPRLKLISGRKKLTGIPGPIIKLKLTPKIDIVPNI</sequence>
<dbReference type="RefSeq" id="XP_051859292.1">
    <property type="nucleotide sequence ID" value="XM_052003332.1"/>
</dbReference>
<reference evidence="2" key="1">
    <citation type="submission" date="2025-08" db="UniProtKB">
        <authorList>
            <consortium name="RefSeq"/>
        </authorList>
    </citation>
    <scope>IDENTIFICATION</scope>
    <source>
        <strain evidence="2">15112-1751.03</strain>
        <tissue evidence="2">Whole Adult</tissue>
    </source>
</reference>
<name>A0A9C6T377_DROAB</name>
<keyword evidence="1" id="KW-1185">Reference proteome</keyword>
<accession>A0A9C6T377</accession>
<gene>
    <name evidence="2" type="primary">LOC127565327</name>
</gene>
<evidence type="ECO:0000313" key="2">
    <source>
        <dbReference type="RefSeq" id="XP_051859292.1"/>
    </source>
</evidence>
<protein>
    <submittedName>
        <fullName evidence="2">Uncharacterized protein LOC127565327</fullName>
    </submittedName>
</protein>
<evidence type="ECO:0000313" key="1">
    <source>
        <dbReference type="Proteomes" id="UP000515160"/>
    </source>
</evidence>
<dbReference type="SUPFAM" id="SSF52047">
    <property type="entry name" value="RNI-like"/>
    <property type="match status" value="1"/>
</dbReference>
<dbReference type="GeneID" id="127565327"/>
<dbReference type="Proteomes" id="UP000515160">
    <property type="component" value="Chromosome X"/>
</dbReference>
<dbReference type="AlphaFoldDB" id="A0A9C6T377"/>
<organism evidence="1 2">
    <name type="scientific">Drosophila albomicans</name>
    <name type="common">Fruit fly</name>
    <dbReference type="NCBI Taxonomy" id="7291"/>
    <lineage>
        <taxon>Eukaryota</taxon>
        <taxon>Metazoa</taxon>
        <taxon>Ecdysozoa</taxon>
        <taxon>Arthropoda</taxon>
        <taxon>Hexapoda</taxon>
        <taxon>Insecta</taxon>
        <taxon>Pterygota</taxon>
        <taxon>Neoptera</taxon>
        <taxon>Endopterygota</taxon>
        <taxon>Diptera</taxon>
        <taxon>Brachycera</taxon>
        <taxon>Muscomorpha</taxon>
        <taxon>Ephydroidea</taxon>
        <taxon>Drosophilidae</taxon>
        <taxon>Drosophila</taxon>
    </lineage>
</organism>
<proteinExistence type="predicted"/>